<name>A0A168RCA6_ABSGL</name>
<dbReference type="OrthoDB" id="10470860at2759"/>
<sequence>MPFRCQCGRSFEKPDSFSIHTSACAPFQHRRSSDTTQSSSTPSFSSTASSSLPSSTMATPFDMANSPNHDHSASFWMPTGITIQNVFEGARRRSMSNATSTTTTTTTTSFKK</sequence>
<evidence type="ECO:0000256" key="1">
    <source>
        <dbReference type="SAM" id="MobiDB-lite"/>
    </source>
</evidence>
<dbReference type="InParanoid" id="A0A168RCA6"/>
<feature type="compositionally biased region" description="Low complexity" evidence="1">
    <location>
        <begin position="99"/>
        <end position="112"/>
    </location>
</feature>
<evidence type="ECO:0000313" key="2">
    <source>
        <dbReference type="EMBL" id="SAM06492.1"/>
    </source>
</evidence>
<feature type="region of interest" description="Disordered" evidence="1">
    <location>
        <begin position="26"/>
        <end position="75"/>
    </location>
</feature>
<dbReference type="Proteomes" id="UP000078561">
    <property type="component" value="Unassembled WGS sequence"/>
</dbReference>
<dbReference type="OMA" id="SACAPFQ"/>
<feature type="region of interest" description="Disordered" evidence="1">
    <location>
        <begin position="88"/>
        <end position="112"/>
    </location>
</feature>
<dbReference type="EMBL" id="LT554591">
    <property type="protein sequence ID" value="SAM06492.1"/>
    <property type="molecule type" value="Genomic_DNA"/>
</dbReference>
<accession>A0A168RCA6</accession>
<organism evidence="2">
    <name type="scientific">Absidia glauca</name>
    <name type="common">Pin mould</name>
    <dbReference type="NCBI Taxonomy" id="4829"/>
    <lineage>
        <taxon>Eukaryota</taxon>
        <taxon>Fungi</taxon>
        <taxon>Fungi incertae sedis</taxon>
        <taxon>Mucoromycota</taxon>
        <taxon>Mucoromycotina</taxon>
        <taxon>Mucoromycetes</taxon>
        <taxon>Mucorales</taxon>
        <taxon>Cunninghamellaceae</taxon>
        <taxon>Absidia</taxon>
    </lineage>
</organism>
<protein>
    <submittedName>
        <fullName evidence="2">Uncharacterized protein</fullName>
    </submittedName>
</protein>
<dbReference type="AlphaFoldDB" id="A0A168RCA6"/>
<proteinExistence type="predicted"/>
<evidence type="ECO:0000313" key="3">
    <source>
        <dbReference type="Proteomes" id="UP000078561"/>
    </source>
</evidence>
<reference evidence="2" key="1">
    <citation type="submission" date="2016-04" db="EMBL/GenBank/DDBJ databases">
        <authorList>
            <person name="Evans L.H."/>
            <person name="Alamgir A."/>
            <person name="Owens N."/>
            <person name="Weber N.D."/>
            <person name="Virtaneva K."/>
            <person name="Barbian K."/>
            <person name="Babar A."/>
            <person name="Rosenke K."/>
        </authorList>
    </citation>
    <scope>NUCLEOTIDE SEQUENCE [LARGE SCALE GENOMIC DNA]</scope>
    <source>
        <strain evidence="2">CBS 101.48</strain>
    </source>
</reference>
<keyword evidence="3" id="KW-1185">Reference proteome</keyword>
<feature type="compositionally biased region" description="Low complexity" evidence="1">
    <location>
        <begin position="34"/>
        <end position="56"/>
    </location>
</feature>
<gene>
    <name evidence="2" type="primary">ABSGL_12381.1 scaffold 12745</name>
</gene>